<dbReference type="EMBL" id="BMPF01000001">
    <property type="protein sequence ID" value="GGL21179.1"/>
    <property type="molecule type" value="Genomic_DNA"/>
</dbReference>
<dbReference type="InterPro" id="IPR056231">
    <property type="entry name" value="VNG_1110C-like"/>
</dbReference>
<accession>A0A830EY06</accession>
<dbReference type="OrthoDB" id="268322at2157"/>
<dbReference type="GeneID" id="55824450"/>
<dbReference type="Pfam" id="PF24397">
    <property type="entry name" value="VNG_1110C"/>
    <property type="match status" value="1"/>
</dbReference>
<name>A0A830EY06_9EURY</name>
<evidence type="ECO:0000313" key="2">
    <source>
        <dbReference type="Proteomes" id="UP000628840"/>
    </source>
</evidence>
<protein>
    <submittedName>
        <fullName evidence="1">Uncharacterized protein</fullName>
    </submittedName>
</protein>
<keyword evidence="2" id="KW-1185">Reference proteome</keyword>
<sequence>MSDPSTYRDSTEIVLPAGALDGVEAELTERFTVTVFERDDVVRVIGSPVEIQEASAFLARQGITLP</sequence>
<gene>
    <name evidence="1" type="ORF">GCM10009037_00560</name>
</gene>
<dbReference type="RefSeq" id="WP_123076622.1">
    <property type="nucleotide sequence ID" value="NZ_BMPF01000001.1"/>
</dbReference>
<dbReference type="Proteomes" id="UP000628840">
    <property type="component" value="Unassembled WGS sequence"/>
</dbReference>
<organism evidence="1 2">
    <name type="scientific">Halarchaeum grantii</name>
    <dbReference type="NCBI Taxonomy" id="1193105"/>
    <lineage>
        <taxon>Archaea</taxon>
        <taxon>Methanobacteriati</taxon>
        <taxon>Methanobacteriota</taxon>
        <taxon>Stenosarchaea group</taxon>
        <taxon>Halobacteria</taxon>
        <taxon>Halobacteriales</taxon>
        <taxon>Halobacteriaceae</taxon>
    </lineage>
</organism>
<evidence type="ECO:0000313" key="1">
    <source>
        <dbReference type="EMBL" id="GGL21179.1"/>
    </source>
</evidence>
<comment type="caution">
    <text evidence="1">The sequence shown here is derived from an EMBL/GenBank/DDBJ whole genome shotgun (WGS) entry which is preliminary data.</text>
</comment>
<reference evidence="1 2" key="1">
    <citation type="journal article" date="2019" name="Int. J. Syst. Evol. Microbiol.">
        <title>The Global Catalogue of Microorganisms (GCM) 10K type strain sequencing project: providing services to taxonomists for standard genome sequencing and annotation.</title>
        <authorList>
            <consortium name="The Broad Institute Genomics Platform"/>
            <consortium name="The Broad Institute Genome Sequencing Center for Infectious Disease"/>
            <person name="Wu L."/>
            <person name="Ma J."/>
        </authorList>
    </citation>
    <scope>NUCLEOTIDE SEQUENCE [LARGE SCALE GENOMIC DNA]</scope>
    <source>
        <strain evidence="1 2">JCM 19585</strain>
    </source>
</reference>
<dbReference type="AlphaFoldDB" id="A0A830EY06"/>
<proteinExistence type="predicted"/>